<dbReference type="Pfam" id="PF07992">
    <property type="entry name" value="Pyr_redox_2"/>
    <property type="match status" value="1"/>
</dbReference>
<reference evidence="12 13" key="1">
    <citation type="submission" date="2014-02" db="EMBL/GenBank/DDBJ databases">
        <title>Whole genome sequence of Sphingobium chlorophenolicum NBRC 16172.</title>
        <authorList>
            <person name="Gan H.M."/>
            <person name="Gan H.Y."/>
            <person name="Chew T.H."/>
            <person name="Savka M.A."/>
        </authorList>
    </citation>
    <scope>NUCLEOTIDE SEQUENCE [LARGE SCALE GENOMIC DNA]</scope>
    <source>
        <strain evidence="12 13">NBRC 16172</strain>
    </source>
</reference>
<name>A0A081RGR3_SPHCR</name>
<organism evidence="12 13">
    <name type="scientific">Sphingobium chlorophenolicum</name>
    <dbReference type="NCBI Taxonomy" id="46429"/>
    <lineage>
        <taxon>Bacteria</taxon>
        <taxon>Pseudomonadati</taxon>
        <taxon>Pseudomonadota</taxon>
        <taxon>Alphaproteobacteria</taxon>
        <taxon>Sphingomonadales</taxon>
        <taxon>Sphingomonadaceae</taxon>
        <taxon>Sphingobium</taxon>
    </lineage>
</organism>
<dbReference type="PRINTS" id="PR00469">
    <property type="entry name" value="PNDRDTASEII"/>
</dbReference>
<feature type="domain" description="FAD/NAD(P)-binding" evidence="11">
    <location>
        <begin position="385"/>
        <end position="616"/>
    </location>
</feature>
<dbReference type="Gene3D" id="3.20.20.70">
    <property type="entry name" value="Aldolase class I"/>
    <property type="match status" value="1"/>
</dbReference>
<keyword evidence="5" id="KW-0288">FMN</keyword>
<feature type="domain" description="NADH:flavin oxidoreductase/NADH oxidase N-terminal" evidence="10">
    <location>
        <begin position="6"/>
        <end position="339"/>
    </location>
</feature>
<evidence type="ECO:0000256" key="4">
    <source>
        <dbReference type="ARBA" id="ARBA00022630"/>
    </source>
</evidence>
<proteinExistence type="inferred from homology"/>
<evidence type="ECO:0000256" key="3">
    <source>
        <dbReference type="ARBA" id="ARBA00011048"/>
    </source>
</evidence>
<dbReference type="GO" id="GO:0010181">
    <property type="term" value="F:FMN binding"/>
    <property type="evidence" value="ECO:0007669"/>
    <property type="project" value="InterPro"/>
</dbReference>
<comment type="cofactor">
    <cofactor evidence="1">
        <name>FMN</name>
        <dbReference type="ChEBI" id="CHEBI:58210"/>
    </cofactor>
</comment>
<dbReference type="Gene3D" id="3.40.50.720">
    <property type="entry name" value="NAD(P)-binding Rossmann-like Domain"/>
    <property type="match status" value="1"/>
</dbReference>
<dbReference type="InterPro" id="IPR051793">
    <property type="entry name" value="NADH:flavin_oxidoreductase"/>
</dbReference>
<dbReference type="OrthoDB" id="9804454at2"/>
<comment type="cofactor">
    <cofactor evidence="2">
        <name>[4Fe-4S] cluster</name>
        <dbReference type="ChEBI" id="CHEBI:49883"/>
    </cofactor>
</comment>
<evidence type="ECO:0000313" key="12">
    <source>
        <dbReference type="EMBL" id="KEQ54386.1"/>
    </source>
</evidence>
<evidence type="ECO:0000256" key="2">
    <source>
        <dbReference type="ARBA" id="ARBA00001966"/>
    </source>
</evidence>
<dbReference type="SUPFAM" id="SSF51395">
    <property type="entry name" value="FMN-linked oxidoreductases"/>
    <property type="match status" value="1"/>
</dbReference>
<dbReference type="InterPro" id="IPR013785">
    <property type="entry name" value="Aldolase_TIM"/>
</dbReference>
<comment type="similarity">
    <text evidence="3">In the N-terminal section; belongs to the NADH:flavin oxidoreductase/NADH oxidase family.</text>
</comment>
<evidence type="ECO:0000259" key="11">
    <source>
        <dbReference type="Pfam" id="PF07992"/>
    </source>
</evidence>
<dbReference type="Pfam" id="PF00724">
    <property type="entry name" value="Oxidored_FMN"/>
    <property type="match status" value="1"/>
</dbReference>
<dbReference type="eggNOG" id="COG0446">
    <property type="taxonomic scope" value="Bacteria"/>
</dbReference>
<dbReference type="InterPro" id="IPR001155">
    <property type="entry name" value="OxRdtase_FMN_N"/>
</dbReference>
<dbReference type="InterPro" id="IPR036188">
    <property type="entry name" value="FAD/NAD-bd_sf"/>
</dbReference>
<dbReference type="Gene3D" id="3.50.50.60">
    <property type="entry name" value="FAD/NAD(P)-binding domain"/>
    <property type="match status" value="1"/>
</dbReference>
<dbReference type="CDD" id="cd02803">
    <property type="entry name" value="OYE_like_FMN_family"/>
    <property type="match status" value="1"/>
</dbReference>
<dbReference type="PANTHER" id="PTHR42917">
    <property type="entry name" value="2,4-DIENOYL-COA REDUCTASE"/>
    <property type="match status" value="1"/>
</dbReference>
<evidence type="ECO:0000259" key="10">
    <source>
        <dbReference type="Pfam" id="PF00724"/>
    </source>
</evidence>
<keyword evidence="7 12" id="KW-0560">Oxidoreductase</keyword>
<dbReference type="GO" id="GO:0008670">
    <property type="term" value="F:2,4-dienoyl-CoA reductase (NADPH) activity"/>
    <property type="evidence" value="ECO:0007669"/>
    <property type="project" value="UniProtKB-EC"/>
</dbReference>
<evidence type="ECO:0000256" key="1">
    <source>
        <dbReference type="ARBA" id="ARBA00001917"/>
    </source>
</evidence>
<evidence type="ECO:0000256" key="5">
    <source>
        <dbReference type="ARBA" id="ARBA00022643"/>
    </source>
</evidence>
<dbReference type="SUPFAM" id="SSF51905">
    <property type="entry name" value="FAD/NAD(P)-binding domain"/>
    <property type="match status" value="1"/>
</dbReference>
<keyword evidence="9" id="KW-0411">Iron-sulfur</keyword>
<dbReference type="PATRIC" id="fig|46429.4.peg.1155"/>
<gene>
    <name evidence="12" type="ORF">BV95_01194</name>
</gene>
<protein>
    <submittedName>
        <fullName evidence="12">2,4-dienoyl-CoA reductase (NADPH)</fullName>
        <ecNumber evidence="12">1.3.1.34</ecNumber>
    </submittedName>
</protein>
<dbReference type="EMBL" id="JFHR01000010">
    <property type="protein sequence ID" value="KEQ54386.1"/>
    <property type="molecule type" value="Genomic_DNA"/>
</dbReference>
<dbReference type="PANTHER" id="PTHR42917:SF2">
    <property type="entry name" value="2,4-DIENOYL-COA REDUCTASE [(2E)-ENOYL-COA-PRODUCING]"/>
    <property type="match status" value="1"/>
</dbReference>
<accession>A0A081RGR3</accession>
<evidence type="ECO:0000256" key="9">
    <source>
        <dbReference type="ARBA" id="ARBA00023014"/>
    </source>
</evidence>
<evidence type="ECO:0000256" key="6">
    <source>
        <dbReference type="ARBA" id="ARBA00022723"/>
    </source>
</evidence>
<dbReference type="Proteomes" id="UP000028411">
    <property type="component" value="Unassembled WGS sequence"/>
</dbReference>
<dbReference type="GO" id="GO:0051536">
    <property type="term" value="F:iron-sulfur cluster binding"/>
    <property type="evidence" value="ECO:0007669"/>
    <property type="project" value="UniProtKB-KW"/>
</dbReference>
<dbReference type="PRINTS" id="PR00368">
    <property type="entry name" value="FADPNR"/>
</dbReference>
<dbReference type="RefSeq" id="WP_037448697.1">
    <property type="nucleotide sequence ID" value="NZ_JFHR01000010.1"/>
</dbReference>
<keyword evidence="4" id="KW-0285">Flavoprotein</keyword>
<evidence type="ECO:0000313" key="13">
    <source>
        <dbReference type="Proteomes" id="UP000028411"/>
    </source>
</evidence>
<evidence type="ECO:0000256" key="7">
    <source>
        <dbReference type="ARBA" id="ARBA00023002"/>
    </source>
</evidence>
<evidence type="ECO:0000256" key="8">
    <source>
        <dbReference type="ARBA" id="ARBA00023004"/>
    </source>
</evidence>
<dbReference type="AlphaFoldDB" id="A0A081RGR3"/>
<keyword evidence="6" id="KW-0479">Metal-binding</keyword>
<dbReference type="eggNOG" id="COG1902">
    <property type="taxonomic scope" value="Bacteria"/>
</dbReference>
<dbReference type="GO" id="GO:0046872">
    <property type="term" value="F:metal ion binding"/>
    <property type="evidence" value="ECO:0007669"/>
    <property type="project" value="UniProtKB-KW"/>
</dbReference>
<dbReference type="EC" id="1.3.1.34" evidence="12"/>
<sequence>MAYPRLFEPFRIGNLTLKNRIAMAPMETHLGEPDGGVNEAIIAYYRERARGGAGLVITEFTCVDGETGFSSNVPQLRLDNDRFKAGHARLVAAIHAAGAKAVIQISHAGRQTKESVIGRQPVSSSPIPLNSIYMNAVPRPLEDAEIRHIIARYANTARLAMLAGYDGVMLHGAHGYLIQQFLSPLMNHRDDEWGGDFERRLRFPTEVIKAVKAQIGDKPLMYRMSVVDGVDGGITIEDSETIAPRLCEAGVDAIDISWGFLESAHLILEPMSVEEGDRLPYARRIRQATGRPVITAGVMRWPDKCEQAVIDGDTDIVSLGRALLADPMWPIKAQRGMADDIRPCTSCNWCIRELAQSRSVACAENPRCGKETEAELDRFADGRRAVVVGAGPGGMAAALLLHQVGFAVILYEKRERLGGNLITSAVPPGKDKLFWYHKFLLGRIDRSGVEVRTSTPATRHAIEAERPDVVILANGSRLAPLDLAAWGNLPTAPAYEVLMGESDVPPSTPERPIVIYGGGETGTETAEFLAQNGHHVLLVTRSDAKFLARNAELLYRIALLQRLHANPAIRILDHTKLHAVDGEHVALSSKGSLTEQPAAALLLAHGLVPDGELPDALAGLDIPMIRIGDAAQVARIGEAVRDAYRAVQDLRRLILQPEPIAC</sequence>
<dbReference type="InterPro" id="IPR023753">
    <property type="entry name" value="FAD/NAD-binding_dom"/>
</dbReference>
<comment type="caution">
    <text evidence="12">The sequence shown here is derived from an EMBL/GenBank/DDBJ whole genome shotgun (WGS) entry which is preliminary data.</text>
</comment>
<keyword evidence="8" id="KW-0408">Iron</keyword>